<dbReference type="GeneID" id="66986774"/>
<evidence type="ECO:0000313" key="1">
    <source>
        <dbReference type="EMBL" id="BCR92425.1"/>
    </source>
</evidence>
<gene>
    <name evidence="1" type="ORF">ACHE_80325A</name>
</gene>
<reference evidence="1" key="1">
    <citation type="submission" date="2021-01" db="EMBL/GenBank/DDBJ databases">
        <authorList>
            <consortium name="Aspergillus chevalieri M1 genome sequencing consortium"/>
            <person name="Kazuki M."/>
            <person name="Futagami T."/>
        </authorList>
    </citation>
    <scope>NUCLEOTIDE SEQUENCE</scope>
    <source>
        <strain evidence="1">M1</strain>
    </source>
</reference>
<dbReference type="AlphaFoldDB" id="A0A7R7VXB1"/>
<organism evidence="1 2">
    <name type="scientific">Aspergillus chevalieri</name>
    <name type="common">Eurotium chevalieri</name>
    <dbReference type="NCBI Taxonomy" id="182096"/>
    <lineage>
        <taxon>Eukaryota</taxon>
        <taxon>Fungi</taxon>
        <taxon>Dikarya</taxon>
        <taxon>Ascomycota</taxon>
        <taxon>Pezizomycotina</taxon>
        <taxon>Eurotiomycetes</taxon>
        <taxon>Eurotiomycetidae</taxon>
        <taxon>Eurotiales</taxon>
        <taxon>Aspergillaceae</taxon>
        <taxon>Aspergillus</taxon>
        <taxon>Aspergillus subgen. Aspergillus</taxon>
    </lineage>
</organism>
<dbReference type="EMBL" id="AP024423">
    <property type="protein sequence ID" value="BCR92425.1"/>
    <property type="molecule type" value="Genomic_DNA"/>
</dbReference>
<dbReference type="KEGG" id="ache:ACHE_80325A"/>
<name>A0A7R7VXB1_ASPCH</name>
<reference evidence="1" key="2">
    <citation type="submission" date="2021-02" db="EMBL/GenBank/DDBJ databases">
        <title>Aspergillus chevalieri M1 genome sequence.</title>
        <authorList>
            <person name="Kadooka C."/>
            <person name="Mori K."/>
            <person name="Futagami T."/>
        </authorList>
    </citation>
    <scope>NUCLEOTIDE SEQUENCE</scope>
    <source>
        <strain evidence="1">M1</strain>
    </source>
</reference>
<sequence length="126" mass="14276">MATAEHICLTTLRITTALDATFDGENFTETSYFVVKHGSRDTVHSSVFLLVPLLPGYLLVEADLNGHGHRVKEWILGVLRQWKRMISRQYAHSNSYKLKIILGCFANAHTEYRSTLCNWPLKLAGV</sequence>
<dbReference type="RefSeq" id="XP_043140938.1">
    <property type="nucleotide sequence ID" value="XM_043283683.1"/>
</dbReference>
<evidence type="ECO:0000313" key="2">
    <source>
        <dbReference type="Proteomes" id="UP000637239"/>
    </source>
</evidence>
<dbReference type="Proteomes" id="UP000637239">
    <property type="component" value="Chromosome 8"/>
</dbReference>
<keyword evidence="2" id="KW-1185">Reference proteome</keyword>
<proteinExistence type="predicted"/>
<protein>
    <submittedName>
        <fullName evidence="1">Uncharacterized protein</fullName>
    </submittedName>
</protein>
<accession>A0A7R7VXB1</accession>